<dbReference type="SUPFAM" id="SSF46894">
    <property type="entry name" value="C-terminal effector domain of the bipartite response regulators"/>
    <property type="match status" value="1"/>
</dbReference>
<comment type="caution">
    <text evidence="3">The sequence shown here is derived from an EMBL/GenBank/DDBJ whole genome shotgun (WGS) entry which is preliminary data.</text>
</comment>
<dbReference type="AlphaFoldDB" id="A0A6P1D9H4"/>
<dbReference type="RefSeq" id="WP_163825407.1">
    <property type="nucleotide sequence ID" value="NZ_JAAGUX010000011.1"/>
</dbReference>
<dbReference type="GO" id="GO:0006355">
    <property type="term" value="P:regulation of DNA-templated transcription"/>
    <property type="evidence" value="ECO:0007669"/>
    <property type="project" value="InterPro"/>
</dbReference>
<dbReference type="InterPro" id="IPR000792">
    <property type="entry name" value="Tscrpt_reg_LuxR_C"/>
</dbReference>
<dbReference type="InterPro" id="IPR036388">
    <property type="entry name" value="WH-like_DNA-bd_sf"/>
</dbReference>
<feature type="domain" description="HTH luxR-type" evidence="2">
    <location>
        <begin position="772"/>
        <end position="837"/>
    </location>
</feature>
<evidence type="ECO:0000256" key="1">
    <source>
        <dbReference type="SAM" id="MobiDB-lite"/>
    </source>
</evidence>
<dbReference type="InterPro" id="IPR041664">
    <property type="entry name" value="AAA_16"/>
</dbReference>
<evidence type="ECO:0000313" key="5">
    <source>
        <dbReference type="Proteomes" id="UP000468928"/>
    </source>
</evidence>
<evidence type="ECO:0000259" key="2">
    <source>
        <dbReference type="PROSITE" id="PS50043"/>
    </source>
</evidence>
<organism evidence="3 5">
    <name type="scientific">Nocardia cyriacigeorgica</name>
    <dbReference type="NCBI Taxonomy" id="135487"/>
    <lineage>
        <taxon>Bacteria</taxon>
        <taxon>Bacillati</taxon>
        <taxon>Actinomycetota</taxon>
        <taxon>Actinomycetes</taxon>
        <taxon>Mycobacteriales</taxon>
        <taxon>Nocardiaceae</taxon>
        <taxon>Nocardia</taxon>
    </lineage>
</organism>
<dbReference type="Proteomes" id="UP000470876">
    <property type="component" value="Unassembled WGS sequence"/>
</dbReference>
<name>A0A6P1D9H4_9NOCA</name>
<dbReference type="SMART" id="SM00421">
    <property type="entry name" value="HTH_LUXR"/>
    <property type="match status" value="1"/>
</dbReference>
<dbReference type="SUPFAM" id="SSF52540">
    <property type="entry name" value="P-loop containing nucleoside triphosphate hydrolases"/>
    <property type="match status" value="1"/>
</dbReference>
<dbReference type="EMBL" id="JAAGUZ010000059">
    <property type="protein sequence ID" value="NEW46758.1"/>
    <property type="molecule type" value="Genomic_DNA"/>
</dbReference>
<evidence type="ECO:0000313" key="6">
    <source>
        <dbReference type="Proteomes" id="UP000470876"/>
    </source>
</evidence>
<dbReference type="Pfam" id="PF00196">
    <property type="entry name" value="GerE"/>
    <property type="match status" value="1"/>
</dbReference>
<reference evidence="5 6" key="1">
    <citation type="submission" date="2020-01" db="EMBL/GenBank/DDBJ databases">
        <title>Genetics and antimicrobial susceptibilities of Nocardia species isolated from the soil; a comparison with species isolated from humans.</title>
        <authorList>
            <person name="Carrasco G."/>
            <person name="Monzon S."/>
            <person name="Sansegundo M."/>
            <person name="Garcia E."/>
            <person name="Garrido N."/>
            <person name="Medina M.J."/>
            <person name="Villalon P."/>
            <person name="Ramirez-Arocha A.C."/>
            <person name="Jimenez P."/>
            <person name="Cuesta I."/>
            <person name="Valdezate S."/>
        </authorList>
    </citation>
    <scope>NUCLEOTIDE SEQUENCE [LARGE SCALE GENOMIC DNA]</scope>
    <source>
        <strain evidence="3 5">CNM20110639</strain>
        <strain evidence="4 6">CNM20110649</strain>
    </source>
</reference>
<dbReference type="InterPro" id="IPR027417">
    <property type="entry name" value="P-loop_NTPase"/>
</dbReference>
<dbReference type="PANTHER" id="PTHR47691">
    <property type="entry name" value="REGULATOR-RELATED"/>
    <property type="match status" value="1"/>
</dbReference>
<dbReference type="Pfam" id="PF13191">
    <property type="entry name" value="AAA_16"/>
    <property type="match status" value="1"/>
</dbReference>
<protein>
    <submittedName>
        <fullName evidence="3">LuxR family transcriptional regulator</fullName>
    </submittedName>
</protein>
<feature type="region of interest" description="Disordered" evidence="1">
    <location>
        <begin position="840"/>
        <end position="862"/>
    </location>
</feature>
<dbReference type="Gene3D" id="1.10.10.10">
    <property type="entry name" value="Winged helix-like DNA-binding domain superfamily/Winged helix DNA-binding domain"/>
    <property type="match status" value="1"/>
</dbReference>
<dbReference type="GO" id="GO:0003677">
    <property type="term" value="F:DNA binding"/>
    <property type="evidence" value="ECO:0007669"/>
    <property type="project" value="InterPro"/>
</dbReference>
<dbReference type="InterPro" id="IPR016032">
    <property type="entry name" value="Sig_transdc_resp-reg_C-effctor"/>
</dbReference>
<dbReference type="Gene3D" id="3.40.50.300">
    <property type="entry name" value="P-loop containing nucleotide triphosphate hydrolases"/>
    <property type="match status" value="1"/>
</dbReference>
<evidence type="ECO:0000313" key="4">
    <source>
        <dbReference type="EMBL" id="NEW55848.1"/>
    </source>
</evidence>
<sequence length="862" mass="93735">MTARSPRVGAQPATASDFIGRERELEKIATLLLGSTRLITLIGAGGIGKTRLATEAVHRYHKAKRVSVHWVRLARLPRGADAAAVENELAQSLVSDDFSGRPAWDALADTLTRTDAVGRTVQTILVVDNCEHVLEGAGRVIADLIGAIPGLTVVATSREAIGWVDEYLVPVGSLSGEQALTMFQKRAELTGHSVSGTADHDLATAICRRVHNHPLAIQLAAARLRRQPLSMILRDLTGEASDRRLGWSPGHRVGADGRHQGIRDVIAWSYDLCHDKERLLFERLSVFAAGYDPDPGDADACDIGADLEAIEAVCCDEAADVGADGIARDEVEGLLDRLVDQSIVSVHLTKDTVRYSLLESFRVFAQQRLRERAGGEETARFSDRHRRYYRDKVARAGIEWLGPDEQVLLEWARAAWDNLLCAIDSAEATPGEATVGLDIMVGLIALRVPFFKGSLRESRHLAERALAATRDLDPQPVELQVTAMAMIGWISLCQGIPADAERLLDDCVAACVTDPGAVARARREPEVDLGLPAPVEFTRGSQLMLTHNDSRAIEVLARARRKFLAAGDRGAASMTEMFEVLATGFVGTPAQALESARRHLDDAGRSGARWEQSWAELSWSLALIKNSDTETALATVRTTLANQLAMRDQWGAVWAVHMYAWALARKIADACGQPPGRDGLPREWALEVAWILGGAGTLRRRLGVDLTNLAPFRAETERAAQISRSVLGEAGFTAAEQEGAMLRPELGEVAALALGTLSLDALPVHHPVRRHRPTRWQELSAAEQDVATLAAAGWTNTAIAARRGSSFKTVDAQMAAIFQKLTITSRDDIIALVPAERRAQVAQEVARRPNKPRKREPRPPAP</sequence>
<gene>
    <name evidence="3" type="ORF">GV789_20225</name>
    <name evidence="4" type="ORF">GV794_09300</name>
</gene>
<dbReference type="Proteomes" id="UP000468928">
    <property type="component" value="Unassembled WGS sequence"/>
</dbReference>
<dbReference type="PANTHER" id="PTHR47691:SF3">
    <property type="entry name" value="HTH-TYPE TRANSCRIPTIONAL REGULATOR RV0890C-RELATED"/>
    <property type="match status" value="1"/>
</dbReference>
<dbReference type="PROSITE" id="PS50043">
    <property type="entry name" value="HTH_LUXR_2"/>
    <property type="match status" value="1"/>
</dbReference>
<accession>A0A6P1D9H4</accession>
<dbReference type="EMBL" id="JAAGUX010000011">
    <property type="protein sequence ID" value="NEW55848.1"/>
    <property type="molecule type" value="Genomic_DNA"/>
</dbReference>
<proteinExistence type="predicted"/>
<evidence type="ECO:0000313" key="3">
    <source>
        <dbReference type="EMBL" id="NEW46758.1"/>
    </source>
</evidence>
<keyword evidence="6" id="KW-1185">Reference proteome</keyword>